<reference evidence="1" key="1">
    <citation type="submission" date="2020-11" db="EMBL/GenBank/DDBJ databases">
        <authorList>
            <person name="Tran Van P."/>
        </authorList>
    </citation>
    <scope>NUCLEOTIDE SEQUENCE</scope>
</reference>
<protein>
    <submittedName>
        <fullName evidence="1">Uncharacterized protein</fullName>
    </submittedName>
</protein>
<proteinExistence type="predicted"/>
<gene>
    <name evidence="1" type="ORF">TGEB3V08_LOCUS2550</name>
</gene>
<sequence length="200" mass="22023">MIGSLDYCESCALYHVAIEACSTTIHPTEIRTSISPPSAVELNTTSALANYATEAGLMPCHPNSNSKIRHIAGCYVQSFVSVMVSMTFPLRLTACLMNVESAVNPLLPPFLNTFFFTSGRIRDPRQRSGAPIKQTNIEIGRRAASADVSGSTGYSHDSPPLFLQNIIMLLHIFFFSSCALFRAGQINEYSNEERWDTAYD</sequence>
<evidence type="ECO:0000313" key="1">
    <source>
        <dbReference type="EMBL" id="CAD7588498.1"/>
    </source>
</evidence>
<dbReference type="AlphaFoldDB" id="A0A7R9JUA9"/>
<name>A0A7R9JUA9_TIMGE</name>
<accession>A0A7R9JUA9</accession>
<organism evidence="1">
    <name type="scientific">Timema genevievae</name>
    <name type="common">Walking stick</name>
    <dbReference type="NCBI Taxonomy" id="629358"/>
    <lineage>
        <taxon>Eukaryota</taxon>
        <taxon>Metazoa</taxon>
        <taxon>Ecdysozoa</taxon>
        <taxon>Arthropoda</taxon>
        <taxon>Hexapoda</taxon>
        <taxon>Insecta</taxon>
        <taxon>Pterygota</taxon>
        <taxon>Neoptera</taxon>
        <taxon>Polyneoptera</taxon>
        <taxon>Phasmatodea</taxon>
        <taxon>Timematodea</taxon>
        <taxon>Timematoidea</taxon>
        <taxon>Timematidae</taxon>
        <taxon>Timema</taxon>
    </lineage>
</organism>
<dbReference type="EMBL" id="OE839757">
    <property type="protein sequence ID" value="CAD7588498.1"/>
    <property type="molecule type" value="Genomic_DNA"/>
</dbReference>